<dbReference type="InterPro" id="IPR035994">
    <property type="entry name" value="Nucleoside_phosphorylase_sf"/>
</dbReference>
<dbReference type="Gene3D" id="3.40.50.1580">
    <property type="entry name" value="Nucleoside phosphorylase domain"/>
    <property type="match status" value="1"/>
</dbReference>
<dbReference type="CDD" id="cd09006">
    <property type="entry name" value="PNP_EcPNPI-like"/>
    <property type="match status" value="1"/>
</dbReference>
<dbReference type="HAMAP" id="MF_01627">
    <property type="entry name" value="Pur_nucleosid_phosp"/>
    <property type="match status" value="1"/>
</dbReference>
<dbReference type="AlphaFoldDB" id="A0A8J7VWH3"/>
<dbReference type="Proteomes" id="UP000675664">
    <property type="component" value="Unassembled WGS sequence"/>
</dbReference>
<dbReference type="NCBIfam" id="TIGR00107">
    <property type="entry name" value="deoD"/>
    <property type="match status" value="1"/>
</dbReference>
<organism evidence="7 8">
    <name type="scientific">Sinanaerobacter chloroacetimidivorans</name>
    <dbReference type="NCBI Taxonomy" id="2818044"/>
    <lineage>
        <taxon>Bacteria</taxon>
        <taxon>Bacillati</taxon>
        <taxon>Bacillota</taxon>
        <taxon>Clostridia</taxon>
        <taxon>Peptostreptococcales</taxon>
        <taxon>Anaerovoracaceae</taxon>
        <taxon>Sinanaerobacter</taxon>
    </lineage>
</organism>
<dbReference type="EC" id="2.4.2.1" evidence="5"/>
<name>A0A8J7VWH3_9FIRM</name>
<dbReference type="RefSeq" id="WP_227016448.1">
    <property type="nucleotide sequence ID" value="NZ_JAGSND010000001.1"/>
</dbReference>
<dbReference type="SUPFAM" id="SSF53167">
    <property type="entry name" value="Purine and uridine phosphorylases"/>
    <property type="match status" value="1"/>
</dbReference>
<comment type="similarity">
    <text evidence="1 5">Belongs to the PNP/UDP phosphorylase family.</text>
</comment>
<feature type="binding site" description="in other chain" evidence="5">
    <location>
        <position position="25"/>
    </location>
    <ligand>
        <name>phosphate</name>
        <dbReference type="ChEBI" id="CHEBI:43474"/>
        <note>ligand shared between dimeric partners</note>
    </ligand>
</feature>
<dbReference type="InterPro" id="IPR000845">
    <property type="entry name" value="Nucleoside_phosphorylase_d"/>
</dbReference>
<comment type="caution">
    <text evidence="7">The sequence shown here is derived from an EMBL/GenBank/DDBJ whole genome shotgun (WGS) entry which is preliminary data.</text>
</comment>
<feature type="domain" description="Nucleoside phosphorylase" evidence="6">
    <location>
        <begin position="17"/>
        <end position="228"/>
    </location>
</feature>
<feature type="binding site" description="in other chain" evidence="5">
    <location>
        <begin position="88"/>
        <end position="91"/>
    </location>
    <ligand>
        <name>phosphate</name>
        <dbReference type="ChEBI" id="CHEBI:43474"/>
        <note>ligand shared between dimeric partners</note>
    </ligand>
</feature>
<sequence length="234" mass="25943">MTAHIYAAKKGEIAESILLPGDPLRAKFIAENFLESPKCYNEIRGMLGYTGTYKGVPVSVQGTGMGMPSMGIYSWELITEYGVQNLIRIGSAGSFQENIKIRDIVLGVSASTDSNYVHTFNLYGTYAPTADFDLLMKAKLTADKLGIPVHAGNILSSDVFYELQEGWWQKWAKMNCMAVEMEAAALYMNAAYHGVKALCMLTISDHFITQEQSTSEEREKTFTDMMKVALETIV</sequence>
<dbReference type="PROSITE" id="PS01232">
    <property type="entry name" value="PNP_UDP_1"/>
    <property type="match status" value="1"/>
</dbReference>
<dbReference type="InterPro" id="IPR018016">
    <property type="entry name" value="Nucleoside_phosphorylase_CS"/>
</dbReference>
<keyword evidence="2 5" id="KW-0328">Glycosyltransferase</keyword>
<comment type="catalytic activity">
    <reaction evidence="5">
        <text>a purine D-ribonucleoside + phosphate = a purine nucleobase + alpha-D-ribose 1-phosphate</text>
        <dbReference type="Rhea" id="RHEA:19805"/>
        <dbReference type="ChEBI" id="CHEBI:26386"/>
        <dbReference type="ChEBI" id="CHEBI:43474"/>
        <dbReference type="ChEBI" id="CHEBI:57720"/>
        <dbReference type="ChEBI" id="CHEBI:142355"/>
        <dbReference type="EC" id="2.4.2.1"/>
    </reaction>
</comment>
<feature type="binding site" evidence="5">
    <location>
        <position position="4"/>
    </location>
    <ligand>
        <name>a purine D-ribonucleoside</name>
        <dbReference type="ChEBI" id="CHEBI:142355"/>
        <note>ligand shared between dimeric partners</note>
    </ligand>
</feature>
<proteinExistence type="inferred from homology"/>
<dbReference type="PANTHER" id="PTHR43691">
    <property type="entry name" value="URIDINE PHOSPHORYLASE"/>
    <property type="match status" value="1"/>
</dbReference>
<comment type="catalytic activity">
    <reaction evidence="5">
        <text>a purine 2'-deoxy-D-ribonucleoside + phosphate = a purine nucleobase + 2-deoxy-alpha-D-ribose 1-phosphate</text>
        <dbReference type="Rhea" id="RHEA:36431"/>
        <dbReference type="ChEBI" id="CHEBI:26386"/>
        <dbReference type="ChEBI" id="CHEBI:43474"/>
        <dbReference type="ChEBI" id="CHEBI:57259"/>
        <dbReference type="ChEBI" id="CHEBI:142361"/>
        <dbReference type="EC" id="2.4.2.1"/>
    </reaction>
</comment>
<dbReference type="GO" id="GO:0004731">
    <property type="term" value="F:purine-nucleoside phosphorylase activity"/>
    <property type="evidence" value="ECO:0007669"/>
    <property type="project" value="UniProtKB-UniRule"/>
</dbReference>
<keyword evidence="8" id="KW-1185">Reference proteome</keyword>
<dbReference type="PANTHER" id="PTHR43691:SF11">
    <property type="entry name" value="FI09636P-RELATED"/>
    <property type="match status" value="1"/>
</dbReference>
<evidence type="ECO:0000313" key="7">
    <source>
        <dbReference type="EMBL" id="MBR0596312.1"/>
    </source>
</evidence>
<reference evidence="7" key="2">
    <citation type="submission" date="2021-04" db="EMBL/GenBank/DDBJ databases">
        <authorList>
            <person name="Liu J."/>
        </authorList>
    </citation>
    <scope>NUCLEOTIDE SEQUENCE</scope>
    <source>
        <strain evidence="7">BAD-6</strain>
    </source>
</reference>
<evidence type="ECO:0000256" key="5">
    <source>
        <dbReference type="HAMAP-Rule" id="MF_01627"/>
    </source>
</evidence>
<comment type="function">
    <text evidence="5">Catalyzes the reversible phosphorolytic breakdown of the N-glycosidic bond in the beta-(deoxy)ribonucleoside molecules, with the formation of the corresponding free purine bases and pentose-1-phosphate.</text>
</comment>
<dbReference type="EMBL" id="JAGSND010000001">
    <property type="protein sequence ID" value="MBR0596312.1"/>
    <property type="molecule type" value="Genomic_DNA"/>
</dbReference>
<evidence type="ECO:0000256" key="1">
    <source>
        <dbReference type="ARBA" id="ARBA00010456"/>
    </source>
</evidence>
<dbReference type="NCBIfam" id="NF004489">
    <property type="entry name" value="PRK05819.1"/>
    <property type="match status" value="1"/>
</dbReference>
<feature type="site" description="Important for catalytic activity" evidence="5">
    <location>
        <position position="218"/>
    </location>
</feature>
<evidence type="ECO:0000256" key="4">
    <source>
        <dbReference type="ARBA" id="ARBA00048447"/>
    </source>
</evidence>
<dbReference type="GO" id="GO:0006152">
    <property type="term" value="P:purine nucleoside catabolic process"/>
    <property type="evidence" value="ECO:0007669"/>
    <property type="project" value="TreeGrafter"/>
</dbReference>
<dbReference type="GO" id="GO:0004850">
    <property type="term" value="F:uridine phosphorylase activity"/>
    <property type="evidence" value="ECO:0007669"/>
    <property type="project" value="UniProtKB-EC"/>
</dbReference>
<keyword evidence="3 5" id="KW-0808">Transferase</keyword>
<dbReference type="GO" id="GO:0005829">
    <property type="term" value="C:cytosol"/>
    <property type="evidence" value="ECO:0007669"/>
    <property type="project" value="TreeGrafter"/>
</dbReference>
<evidence type="ECO:0000256" key="2">
    <source>
        <dbReference type="ARBA" id="ARBA00022676"/>
    </source>
</evidence>
<gene>
    <name evidence="5 7" type="primary">deoD</name>
    <name evidence="7" type="ORF">KCX82_00330</name>
</gene>
<reference evidence="7" key="1">
    <citation type="submission" date="2021-04" db="EMBL/GenBank/DDBJ databases">
        <title>Sinoanaerobacter chloroacetimidivorans sp. nov., an obligate anaerobic bacterium isolated from anaerobic sludge.</title>
        <authorList>
            <person name="Bao Y."/>
        </authorList>
    </citation>
    <scope>NUCLEOTIDE SEQUENCE</scope>
    <source>
        <strain evidence="7">BAD-6</strain>
    </source>
</reference>
<evidence type="ECO:0000259" key="6">
    <source>
        <dbReference type="Pfam" id="PF01048"/>
    </source>
</evidence>
<evidence type="ECO:0000256" key="3">
    <source>
        <dbReference type="ARBA" id="ARBA00022679"/>
    </source>
</evidence>
<feature type="binding site" description="in other chain" evidence="5">
    <location>
        <begin position="204"/>
        <end position="205"/>
    </location>
    <ligand>
        <name>a purine D-ribonucleoside</name>
        <dbReference type="ChEBI" id="CHEBI:142355"/>
        <note>ligand shared between dimeric partners</note>
    </ligand>
</feature>
<comment type="catalytic activity">
    <reaction evidence="4">
        <text>uridine + phosphate = alpha-D-ribose 1-phosphate + uracil</text>
        <dbReference type="Rhea" id="RHEA:24388"/>
        <dbReference type="ChEBI" id="CHEBI:16704"/>
        <dbReference type="ChEBI" id="CHEBI:17568"/>
        <dbReference type="ChEBI" id="CHEBI:43474"/>
        <dbReference type="ChEBI" id="CHEBI:57720"/>
        <dbReference type="EC" id="2.4.2.3"/>
    </reaction>
</comment>
<feature type="binding site" description="in other chain" evidence="5">
    <location>
        <position position="21"/>
    </location>
    <ligand>
        <name>phosphate</name>
        <dbReference type="ChEBI" id="CHEBI:43474"/>
        <note>ligand shared between dimeric partners</note>
    </ligand>
</feature>
<evidence type="ECO:0000313" key="8">
    <source>
        <dbReference type="Proteomes" id="UP000675664"/>
    </source>
</evidence>
<feature type="active site" description="Proton donor" evidence="5">
    <location>
        <position position="205"/>
    </location>
</feature>
<protein>
    <recommendedName>
        <fullName evidence="5">Purine nucleoside phosphorylase DeoD-type</fullName>
        <shortName evidence="5">PNP</shortName>
        <ecNumber evidence="5">2.4.2.1</ecNumber>
    </recommendedName>
</protein>
<dbReference type="Pfam" id="PF01048">
    <property type="entry name" value="PNP_UDP_1"/>
    <property type="match status" value="1"/>
</dbReference>
<comment type="subunit">
    <text evidence="5">Homohexamer; trimer of homodimers.</text>
</comment>
<feature type="binding site" evidence="5">
    <location>
        <position position="44"/>
    </location>
    <ligand>
        <name>phosphate</name>
        <dbReference type="ChEBI" id="CHEBI:43474"/>
        <note>ligand shared between dimeric partners</note>
    </ligand>
</feature>
<feature type="binding site" description="in other chain" evidence="5">
    <location>
        <begin position="180"/>
        <end position="182"/>
    </location>
    <ligand>
        <name>a purine D-ribonucleoside</name>
        <dbReference type="ChEBI" id="CHEBI:142355"/>
        <note>ligand shared between dimeric partners</note>
    </ligand>
</feature>
<accession>A0A8J7VWH3</accession>
<dbReference type="InterPro" id="IPR004402">
    <property type="entry name" value="DeoD-type"/>
</dbReference>